<dbReference type="Proteomes" id="UP000198767">
    <property type="component" value="Unassembled WGS sequence"/>
</dbReference>
<evidence type="ECO:0000313" key="7">
    <source>
        <dbReference type="Proteomes" id="UP000198767"/>
    </source>
</evidence>
<keyword evidence="2" id="KW-0229">DNA integration</keyword>
<protein>
    <submittedName>
        <fullName evidence="6">Phage integrase family protein</fullName>
    </submittedName>
</protein>
<dbReference type="EMBL" id="FMWG01000002">
    <property type="protein sequence ID" value="SCZ53977.1"/>
    <property type="molecule type" value="Genomic_DNA"/>
</dbReference>
<evidence type="ECO:0000313" key="6">
    <source>
        <dbReference type="EMBL" id="SCZ53977.1"/>
    </source>
</evidence>
<dbReference type="Gene3D" id="1.10.443.10">
    <property type="entry name" value="Intergrase catalytic core"/>
    <property type="match status" value="1"/>
</dbReference>
<keyword evidence="7" id="KW-1185">Reference proteome</keyword>
<dbReference type="InterPro" id="IPR010998">
    <property type="entry name" value="Integrase_recombinase_N"/>
</dbReference>
<feature type="domain" description="Tyr recombinase" evidence="5">
    <location>
        <begin position="151"/>
        <end position="330"/>
    </location>
</feature>
<dbReference type="PROSITE" id="PS51898">
    <property type="entry name" value="TYR_RECOMBINASE"/>
    <property type="match status" value="1"/>
</dbReference>
<evidence type="ECO:0000256" key="1">
    <source>
        <dbReference type="ARBA" id="ARBA00008857"/>
    </source>
</evidence>
<dbReference type="GO" id="GO:0006310">
    <property type="term" value="P:DNA recombination"/>
    <property type="evidence" value="ECO:0007669"/>
    <property type="project" value="UniProtKB-KW"/>
</dbReference>
<gene>
    <name evidence="6" type="ORF">SAMN04488118_102221</name>
</gene>
<dbReference type="InterPro" id="IPR002104">
    <property type="entry name" value="Integrase_catalytic"/>
</dbReference>
<sequence>MTRTALPKYVYSDRGYLRFIRRSRGQSVMMKETFGSVEFWEHYNRLVNGAPAVSSGRRTFENLILSYYKSKKFEKLKPRTKQDYRTYIGHIREIWGEKDPAKIETKHIYGLQQANADKWRRANYLVQVMVVLMNHARLIGFLPRDQSNPAHGIPLLEQEGDGWEPWPDKLRKEFEQKATPRARLVYELSIGLGQRIGDTRKIRWSDIQDGAWDFNQGKTDKPLWIPLTKRLQDFLSEVPKAGSTVLTNRSGGPASYRSLAGEMRDVKAGLEFDRAQEYVTHGLRKNATIELYLAGCDDEMVKAVTGHSGVEMLKKYGGQVRQRELARRAQIARNSKEQDGTET</sequence>
<dbReference type="GO" id="GO:0015074">
    <property type="term" value="P:DNA integration"/>
    <property type="evidence" value="ECO:0007669"/>
    <property type="project" value="UniProtKB-KW"/>
</dbReference>
<dbReference type="PANTHER" id="PTHR30629:SF2">
    <property type="entry name" value="PROPHAGE INTEGRASE INTS-RELATED"/>
    <property type="match status" value="1"/>
</dbReference>
<name>A0A1G5PX41_9RHOB</name>
<dbReference type="SUPFAM" id="SSF56349">
    <property type="entry name" value="DNA breaking-rejoining enzymes"/>
    <property type="match status" value="1"/>
</dbReference>
<dbReference type="InterPro" id="IPR050808">
    <property type="entry name" value="Phage_Integrase"/>
</dbReference>
<dbReference type="Pfam" id="PF00589">
    <property type="entry name" value="Phage_integrase"/>
    <property type="match status" value="1"/>
</dbReference>
<organism evidence="6 7">
    <name type="scientific">Epibacterium ulvae</name>
    <dbReference type="NCBI Taxonomy" id="1156985"/>
    <lineage>
        <taxon>Bacteria</taxon>
        <taxon>Pseudomonadati</taxon>
        <taxon>Pseudomonadota</taxon>
        <taxon>Alphaproteobacteria</taxon>
        <taxon>Rhodobacterales</taxon>
        <taxon>Roseobacteraceae</taxon>
        <taxon>Epibacterium</taxon>
    </lineage>
</organism>
<proteinExistence type="inferred from homology"/>
<dbReference type="AlphaFoldDB" id="A0A1G5PX41"/>
<dbReference type="OrthoDB" id="7510934at2"/>
<evidence type="ECO:0000256" key="3">
    <source>
        <dbReference type="ARBA" id="ARBA00023125"/>
    </source>
</evidence>
<comment type="similarity">
    <text evidence="1">Belongs to the 'phage' integrase family.</text>
</comment>
<dbReference type="PANTHER" id="PTHR30629">
    <property type="entry name" value="PROPHAGE INTEGRASE"/>
    <property type="match status" value="1"/>
</dbReference>
<dbReference type="InterPro" id="IPR011010">
    <property type="entry name" value="DNA_brk_join_enz"/>
</dbReference>
<dbReference type="STRING" id="1156985.SAMN04488118_102221"/>
<dbReference type="Gene3D" id="1.10.150.130">
    <property type="match status" value="1"/>
</dbReference>
<dbReference type="InterPro" id="IPR013762">
    <property type="entry name" value="Integrase-like_cat_sf"/>
</dbReference>
<keyword evidence="4" id="KW-0233">DNA recombination</keyword>
<evidence type="ECO:0000256" key="2">
    <source>
        <dbReference type="ARBA" id="ARBA00022908"/>
    </source>
</evidence>
<accession>A0A1G5PX41</accession>
<dbReference type="GO" id="GO:0003677">
    <property type="term" value="F:DNA binding"/>
    <property type="evidence" value="ECO:0007669"/>
    <property type="project" value="UniProtKB-KW"/>
</dbReference>
<evidence type="ECO:0000259" key="5">
    <source>
        <dbReference type="PROSITE" id="PS51898"/>
    </source>
</evidence>
<keyword evidence="3" id="KW-0238">DNA-binding</keyword>
<reference evidence="6 7" key="1">
    <citation type="submission" date="2016-10" db="EMBL/GenBank/DDBJ databases">
        <authorList>
            <person name="de Groot N.N."/>
        </authorList>
    </citation>
    <scope>NUCLEOTIDE SEQUENCE [LARGE SCALE GENOMIC DNA]</scope>
    <source>
        <strain evidence="6 7">U95</strain>
    </source>
</reference>
<evidence type="ECO:0000256" key="4">
    <source>
        <dbReference type="ARBA" id="ARBA00023172"/>
    </source>
</evidence>